<accession>A0A5C3QYY4</accession>
<dbReference type="GO" id="GO:1990904">
    <property type="term" value="C:ribonucleoprotein complex"/>
    <property type="evidence" value="ECO:0007669"/>
    <property type="project" value="UniProtKB-KW"/>
</dbReference>
<dbReference type="Proteomes" id="UP000305067">
    <property type="component" value="Unassembled WGS sequence"/>
</dbReference>
<protein>
    <submittedName>
        <fullName evidence="6">Ribosomal L28e protein family-domain-containing protein</fullName>
    </submittedName>
</protein>
<evidence type="ECO:0000256" key="4">
    <source>
        <dbReference type="SAM" id="MobiDB-lite"/>
    </source>
</evidence>
<dbReference type="InterPro" id="IPR029004">
    <property type="entry name" value="Ribosomal_eL28/Mak16"/>
</dbReference>
<dbReference type="GO" id="GO:0003735">
    <property type="term" value="F:structural constituent of ribosome"/>
    <property type="evidence" value="ECO:0007669"/>
    <property type="project" value="InterPro"/>
</dbReference>
<feature type="region of interest" description="Disordered" evidence="4">
    <location>
        <begin position="64"/>
        <end position="91"/>
    </location>
</feature>
<dbReference type="PANTHER" id="PTHR10544">
    <property type="entry name" value="60S RIBOSOMAL PROTEIN L28"/>
    <property type="match status" value="1"/>
</dbReference>
<keyword evidence="3" id="KW-0687">Ribonucleoprotein</keyword>
<evidence type="ECO:0000256" key="1">
    <source>
        <dbReference type="ARBA" id="ARBA00007926"/>
    </source>
</evidence>
<dbReference type="Pfam" id="PF01778">
    <property type="entry name" value="Ribosomal_L28e"/>
    <property type="match status" value="1"/>
</dbReference>
<feature type="region of interest" description="Disordered" evidence="4">
    <location>
        <begin position="117"/>
        <end position="151"/>
    </location>
</feature>
<dbReference type="OrthoDB" id="338850at2759"/>
<feature type="compositionally biased region" description="Basic residues" evidence="4">
    <location>
        <begin position="130"/>
        <end position="139"/>
    </location>
</feature>
<dbReference type="STRING" id="1884261.A0A5C3QYY4"/>
<evidence type="ECO:0000259" key="5">
    <source>
        <dbReference type="Pfam" id="PF01778"/>
    </source>
</evidence>
<keyword evidence="7" id="KW-1185">Reference proteome</keyword>
<feature type="domain" description="Ribosomal eL28/Mak16" evidence="5">
    <location>
        <begin position="5"/>
        <end position="122"/>
    </location>
</feature>
<gene>
    <name evidence="6" type="ORF">BDV98DRAFT_559616</name>
</gene>
<feature type="compositionally biased region" description="Basic residues" evidence="4">
    <location>
        <begin position="64"/>
        <end position="82"/>
    </location>
</feature>
<reference evidence="6 7" key="1">
    <citation type="journal article" date="2019" name="Nat. Ecol. Evol.">
        <title>Megaphylogeny resolves global patterns of mushroom evolution.</title>
        <authorList>
            <person name="Varga T."/>
            <person name="Krizsan K."/>
            <person name="Foldi C."/>
            <person name="Dima B."/>
            <person name="Sanchez-Garcia M."/>
            <person name="Sanchez-Ramirez S."/>
            <person name="Szollosi G.J."/>
            <person name="Szarkandi J.G."/>
            <person name="Papp V."/>
            <person name="Albert L."/>
            <person name="Andreopoulos W."/>
            <person name="Angelini C."/>
            <person name="Antonin V."/>
            <person name="Barry K.W."/>
            <person name="Bougher N.L."/>
            <person name="Buchanan P."/>
            <person name="Buyck B."/>
            <person name="Bense V."/>
            <person name="Catcheside P."/>
            <person name="Chovatia M."/>
            <person name="Cooper J."/>
            <person name="Damon W."/>
            <person name="Desjardin D."/>
            <person name="Finy P."/>
            <person name="Geml J."/>
            <person name="Haridas S."/>
            <person name="Hughes K."/>
            <person name="Justo A."/>
            <person name="Karasinski D."/>
            <person name="Kautmanova I."/>
            <person name="Kiss B."/>
            <person name="Kocsube S."/>
            <person name="Kotiranta H."/>
            <person name="LaButti K.M."/>
            <person name="Lechner B.E."/>
            <person name="Liimatainen K."/>
            <person name="Lipzen A."/>
            <person name="Lukacs Z."/>
            <person name="Mihaltcheva S."/>
            <person name="Morgado L.N."/>
            <person name="Niskanen T."/>
            <person name="Noordeloos M.E."/>
            <person name="Ohm R.A."/>
            <person name="Ortiz-Santana B."/>
            <person name="Ovrebo C."/>
            <person name="Racz N."/>
            <person name="Riley R."/>
            <person name="Savchenko A."/>
            <person name="Shiryaev A."/>
            <person name="Soop K."/>
            <person name="Spirin V."/>
            <person name="Szebenyi C."/>
            <person name="Tomsovsky M."/>
            <person name="Tulloss R.E."/>
            <person name="Uehling J."/>
            <person name="Grigoriev I.V."/>
            <person name="Vagvolgyi C."/>
            <person name="Papp T."/>
            <person name="Martin F.M."/>
            <person name="Miettinen O."/>
            <person name="Hibbett D.S."/>
            <person name="Nagy L.G."/>
        </authorList>
    </citation>
    <scope>NUCLEOTIDE SEQUENCE [LARGE SCALE GENOMIC DNA]</scope>
    <source>
        <strain evidence="6 7">CBS 309.79</strain>
    </source>
</reference>
<evidence type="ECO:0000313" key="6">
    <source>
        <dbReference type="EMBL" id="TFL06558.1"/>
    </source>
</evidence>
<dbReference type="InterPro" id="IPR002672">
    <property type="entry name" value="Ribosomal_eL28"/>
</dbReference>
<evidence type="ECO:0000256" key="3">
    <source>
        <dbReference type="ARBA" id="ARBA00023274"/>
    </source>
</evidence>
<keyword evidence="2" id="KW-0689">Ribosomal protein</keyword>
<dbReference type="GO" id="GO:0005840">
    <property type="term" value="C:ribosome"/>
    <property type="evidence" value="ECO:0007669"/>
    <property type="project" value="UniProtKB-KW"/>
</dbReference>
<comment type="similarity">
    <text evidence="1">Belongs to the eukaryotic ribosomal protein eL28 family.</text>
</comment>
<dbReference type="Gene3D" id="3.30.390.110">
    <property type="match status" value="1"/>
</dbReference>
<evidence type="ECO:0000256" key="2">
    <source>
        <dbReference type="ARBA" id="ARBA00022980"/>
    </source>
</evidence>
<feature type="compositionally biased region" description="Low complexity" evidence="4">
    <location>
        <begin position="142"/>
        <end position="151"/>
    </location>
</feature>
<dbReference type="GO" id="GO:0006412">
    <property type="term" value="P:translation"/>
    <property type="evidence" value="ECO:0007669"/>
    <property type="project" value="InterPro"/>
</dbReference>
<sequence>MSNDLTWLLLRNNNSFLVKRVPEGPVFSKEPGNLRNLHSAKYSGLVNNKTIDVSQLPNGAIQVKSRKAKTTPHTIAKAHHTTTIRPRSGGRRALGITSSFARRGYRPDLRTAALSRVSALQRAQREPKAPHARKTRGNKSKAAAAAAAATA</sequence>
<organism evidence="6 7">
    <name type="scientific">Pterulicium gracile</name>
    <dbReference type="NCBI Taxonomy" id="1884261"/>
    <lineage>
        <taxon>Eukaryota</taxon>
        <taxon>Fungi</taxon>
        <taxon>Dikarya</taxon>
        <taxon>Basidiomycota</taxon>
        <taxon>Agaricomycotina</taxon>
        <taxon>Agaricomycetes</taxon>
        <taxon>Agaricomycetidae</taxon>
        <taxon>Agaricales</taxon>
        <taxon>Pleurotineae</taxon>
        <taxon>Pterulaceae</taxon>
        <taxon>Pterulicium</taxon>
    </lineage>
</organism>
<dbReference type="EMBL" id="ML178815">
    <property type="protein sequence ID" value="TFL06558.1"/>
    <property type="molecule type" value="Genomic_DNA"/>
</dbReference>
<dbReference type="AlphaFoldDB" id="A0A5C3QYY4"/>
<evidence type="ECO:0000313" key="7">
    <source>
        <dbReference type="Proteomes" id="UP000305067"/>
    </source>
</evidence>
<name>A0A5C3QYY4_9AGAR</name>
<proteinExistence type="inferred from homology"/>